<dbReference type="EnsemblPlants" id="Pp3c19_19870V3.2">
    <property type="protein sequence ID" value="Pp3c19_19870V3.2"/>
    <property type="gene ID" value="Pp3c19_19870"/>
</dbReference>
<keyword evidence="6" id="KW-1185">Reference proteome</keyword>
<feature type="domain" description="Phthiocerol/phthiodiolone dimycocerosyl transferase C-terminal" evidence="3">
    <location>
        <begin position="263"/>
        <end position="364"/>
    </location>
</feature>
<dbReference type="InterPro" id="IPR031641">
    <property type="entry name" value="PapA_C"/>
</dbReference>
<sequence>MAPEAPNGDALTRVMGPSEENWTKATALGTGIAVMTIAMRRLVESHHVAQACREVMYQHAMLRAQAVENAKGKLAILVKNDSVAPCLEICPWPQTSSSCEAGDVTIEGDDDGLADAVNKVVRDELNIPFVNSENNPSPPLDFFQVHMYTETSRSHTIIVLRFHSGGLDRPSAYIASRQFLTALNAIVDGQTVGLPLNHGKDAILPTIEELVPKGKSSKNIFQKGFDTVGYALSANKYTLLPFQPSFGEQKKEKFKSDILTYSLGTVETARLLEACKKEKTTLAAALGAAFLKTAANVKELKDKKKDEFSFTSLVDCRKYFEPSLSADTIGNFVAGVPQGQQVKEGVSFWDLARSVSASTAKELSKSKQFSEIPVLNMLFSQVLKHPNLTPQSSMRTALFSLFVDEAPLQLYKEYQRLQVAAVAGPFPSMHGVGPCFAVSEAFCEGNNLSISLIYPQPVYTRSQMQAYGASAMELLNTASLDS</sequence>
<keyword evidence="2" id="KW-0012">Acyltransferase</keyword>
<accession>A9U4J6</accession>
<dbReference type="Proteomes" id="UP000006727">
    <property type="component" value="Chromosome 19"/>
</dbReference>
<name>A9U4J6_PHYPA</name>
<dbReference type="OrthoDB" id="439993at2759"/>
<dbReference type="GO" id="GO:0016746">
    <property type="term" value="F:acyltransferase activity"/>
    <property type="evidence" value="ECO:0007669"/>
    <property type="project" value="UniProtKB-KW"/>
</dbReference>
<dbReference type="EnsemblPlants" id="Pp3c19_19870V3.4">
    <property type="protein sequence ID" value="Pp3c19_19870V3.4"/>
    <property type="gene ID" value="Pp3c19_19870"/>
</dbReference>
<dbReference type="HOGENOM" id="CLU_048672_1_0_1"/>
<dbReference type="Gramene" id="Pp3c19_19870V3.1">
    <property type="protein sequence ID" value="Pp3c19_19870V3.1"/>
    <property type="gene ID" value="Pp3c19_19870"/>
</dbReference>
<dbReference type="Pfam" id="PF16911">
    <property type="entry name" value="PapA_C"/>
    <property type="match status" value="1"/>
</dbReference>
<dbReference type="InterPro" id="IPR023213">
    <property type="entry name" value="CAT-like_dom_sf"/>
</dbReference>
<dbReference type="Gramene" id="Pp3c19_19870V3.2">
    <property type="protein sequence ID" value="Pp3c19_19870V3.2"/>
    <property type="gene ID" value="Pp3c19_19870"/>
</dbReference>
<dbReference type="PANTHER" id="PTHR34375:SF5">
    <property type="entry name" value="CONDENSATION DOMAIN-CONTAINING PROTEIN"/>
    <property type="match status" value="1"/>
</dbReference>
<dbReference type="PANTHER" id="PTHR34375">
    <property type="entry name" value="GATA ZINC FINGER PROTEIN-RELATED"/>
    <property type="match status" value="1"/>
</dbReference>
<dbReference type="AlphaFoldDB" id="A9U4J6"/>
<gene>
    <name evidence="5" type="primary">LOC112272656</name>
    <name evidence="4" type="ORF">PHYPA_024345</name>
</gene>
<dbReference type="GeneID" id="112272656"/>
<dbReference type="Gene3D" id="3.30.559.10">
    <property type="entry name" value="Chloramphenicol acetyltransferase-like domain"/>
    <property type="match status" value="1"/>
</dbReference>
<dbReference type="RefSeq" id="XP_024356404.1">
    <property type="nucleotide sequence ID" value="XM_024500636.2"/>
</dbReference>
<reference evidence="4 6" key="1">
    <citation type="journal article" date="2008" name="Science">
        <title>The Physcomitrella genome reveals evolutionary insights into the conquest of land by plants.</title>
        <authorList>
            <person name="Rensing S."/>
            <person name="Lang D."/>
            <person name="Zimmer A."/>
            <person name="Terry A."/>
            <person name="Salamov A."/>
            <person name="Shapiro H."/>
            <person name="Nishiyama T."/>
            <person name="Perroud P.-F."/>
            <person name="Lindquist E."/>
            <person name="Kamisugi Y."/>
            <person name="Tanahashi T."/>
            <person name="Sakakibara K."/>
            <person name="Fujita T."/>
            <person name="Oishi K."/>
            <person name="Shin-I T."/>
            <person name="Kuroki Y."/>
            <person name="Toyoda A."/>
            <person name="Suzuki Y."/>
            <person name="Hashimoto A."/>
            <person name="Yamaguchi K."/>
            <person name="Sugano A."/>
            <person name="Kohara Y."/>
            <person name="Fujiyama A."/>
            <person name="Anterola A."/>
            <person name="Aoki S."/>
            <person name="Ashton N."/>
            <person name="Barbazuk W.B."/>
            <person name="Barker E."/>
            <person name="Bennetzen J."/>
            <person name="Bezanilla M."/>
            <person name="Blankenship R."/>
            <person name="Cho S.H."/>
            <person name="Dutcher S."/>
            <person name="Estelle M."/>
            <person name="Fawcett J.A."/>
            <person name="Gundlach H."/>
            <person name="Hanada K."/>
            <person name="Heyl A."/>
            <person name="Hicks K.A."/>
            <person name="Hugh J."/>
            <person name="Lohr M."/>
            <person name="Mayer K."/>
            <person name="Melkozernov A."/>
            <person name="Murata T."/>
            <person name="Nelson D."/>
            <person name="Pils B."/>
            <person name="Prigge M."/>
            <person name="Reiss B."/>
            <person name="Renner T."/>
            <person name="Rombauts S."/>
            <person name="Rushton P."/>
            <person name="Sanderfoot A."/>
            <person name="Schween G."/>
            <person name="Shiu S.-H."/>
            <person name="Stueber K."/>
            <person name="Theodoulou F.L."/>
            <person name="Tu H."/>
            <person name="Van de Peer Y."/>
            <person name="Verrier P.J."/>
            <person name="Waters E."/>
            <person name="Wood A."/>
            <person name="Yang L."/>
            <person name="Cove D."/>
            <person name="Cuming A."/>
            <person name="Hasebe M."/>
            <person name="Lucas S."/>
            <person name="Mishler D.B."/>
            <person name="Reski R."/>
            <person name="Grigoriev I."/>
            <person name="Quatrano R.S."/>
            <person name="Boore J.L."/>
        </authorList>
    </citation>
    <scope>NUCLEOTIDE SEQUENCE [LARGE SCALE GENOMIC DNA]</scope>
    <source>
        <strain evidence="5 6">cv. Gransden 2004</strain>
    </source>
</reference>
<dbReference type="Gramene" id="Pp3c19_19870V3.3">
    <property type="protein sequence ID" value="Pp3c19_19870V3.3"/>
    <property type="gene ID" value="Pp3c19_19870"/>
</dbReference>
<dbReference type="Gramene" id="Pp3c19_19870V3.4">
    <property type="protein sequence ID" value="Pp3c19_19870V3.4"/>
    <property type="gene ID" value="Pp3c19_19870"/>
</dbReference>
<dbReference type="SUPFAM" id="SSF52777">
    <property type="entry name" value="CoA-dependent acyltransferases"/>
    <property type="match status" value="1"/>
</dbReference>
<dbReference type="EnsemblPlants" id="Pp3c19_19870V3.3">
    <property type="protein sequence ID" value="Pp3c19_19870V3.3"/>
    <property type="gene ID" value="Pp3c19_19870"/>
</dbReference>
<dbReference type="RefSeq" id="XP_073384985.1">
    <property type="nucleotide sequence ID" value="XM_073528884.1"/>
</dbReference>
<evidence type="ECO:0000256" key="1">
    <source>
        <dbReference type="ARBA" id="ARBA00022679"/>
    </source>
</evidence>
<dbReference type="OMA" id="QFCFTGV"/>
<dbReference type="Gene3D" id="3.30.559.30">
    <property type="entry name" value="Nonribosomal peptide synthetase, condensation domain"/>
    <property type="match status" value="1"/>
</dbReference>
<protein>
    <recommendedName>
        <fullName evidence="3">Phthiocerol/phthiodiolone dimycocerosyl transferase C-terminal domain-containing protein</fullName>
    </recommendedName>
</protein>
<dbReference type="EnsemblPlants" id="Pp3c19_19870V3.1">
    <property type="protein sequence ID" value="Pp3c19_19870V3.1"/>
    <property type="gene ID" value="Pp3c19_19870"/>
</dbReference>
<evidence type="ECO:0000256" key="2">
    <source>
        <dbReference type="ARBA" id="ARBA00023315"/>
    </source>
</evidence>
<reference evidence="5" key="3">
    <citation type="submission" date="2020-12" db="UniProtKB">
        <authorList>
            <consortium name="EnsemblPlants"/>
        </authorList>
    </citation>
    <scope>IDENTIFICATION</scope>
</reference>
<evidence type="ECO:0000313" key="4">
    <source>
        <dbReference type="EMBL" id="PNR34528.1"/>
    </source>
</evidence>
<dbReference type="EMBL" id="ABEU02000019">
    <property type="protein sequence ID" value="PNR34528.1"/>
    <property type="molecule type" value="Genomic_DNA"/>
</dbReference>
<dbReference type="PaxDb" id="3218-PP1S519_8V6.1"/>
<dbReference type="RefSeq" id="XP_024356401.1">
    <property type="nucleotide sequence ID" value="XM_024500633.2"/>
</dbReference>
<reference evidence="4 6" key="2">
    <citation type="journal article" date="2018" name="Plant J.">
        <title>The Physcomitrella patens chromosome-scale assembly reveals moss genome structure and evolution.</title>
        <authorList>
            <person name="Lang D."/>
            <person name="Ullrich K.K."/>
            <person name="Murat F."/>
            <person name="Fuchs J."/>
            <person name="Jenkins J."/>
            <person name="Haas F.B."/>
            <person name="Piednoel M."/>
            <person name="Gundlach H."/>
            <person name="Van Bel M."/>
            <person name="Meyberg R."/>
            <person name="Vives C."/>
            <person name="Morata J."/>
            <person name="Symeonidi A."/>
            <person name="Hiss M."/>
            <person name="Muchero W."/>
            <person name="Kamisugi Y."/>
            <person name="Saleh O."/>
            <person name="Blanc G."/>
            <person name="Decker E.L."/>
            <person name="van Gessel N."/>
            <person name="Grimwood J."/>
            <person name="Hayes R.D."/>
            <person name="Graham S.W."/>
            <person name="Gunter L.E."/>
            <person name="McDaniel S.F."/>
            <person name="Hoernstein S.N.W."/>
            <person name="Larsson A."/>
            <person name="Li F.W."/>
            <person name="Perroud P.F."/>
            <person name="Phillips J."/>
            <person name="Ranjan P."/>
            <person name="Rokshar D.S."/>
            <person name="Rothfels C.J."/>
            <person name="Schneider L."/>
            <person name="Shu S."/>
            <person name="Stevenson D.W."/>
            <person name="Thummler F."/>
            <person name="Tillich M."/>
            <person name="Villarreal Aguilar J.C."/>
            <person name="Widiez T."/>
            <person name="Wong G.K."/>
            <person name="Wymore A."/>
            <person name="Zhang Y."/>
            <person name="Zimmer A.D."/>
            <person name="Quatrano R.S."/>
            <person name="Mayer K.F.X."/>
            <person name="Goodstein D."/>
            <person name="Casacuberta J.M."/>
            <person name="Vandepoele K."/>
            <person name="Reski R."/>
            <person name="Cuming A.C."/>
            <person name="Tuskan G.A."/>
            <person name="Maumus F."/>
            <person name="Salse J."/>
            <person name="Schmutz J."/>
            <person name="Rensing S.A."/>
        </authorList>
    </citation>
    <scope>NUCLEOTIDE SEQUENCE [LARGE SCALE GENOMIC DNA]</scope>
    <source>
        <strain evidence="5 6">cv. Gransden 2004</strain>
    </source>
</reference>
<dbReference type="eggNOG" id="ENOG502SK47">
    <property type="taxonomic scope" value="Eukaryota"/>
</dbReference>
<evidence type="ECO:0000313" key="5">
    <source>
        <dbReference type="EnsemblPlants" id="Pp3c19_19870V3.1"/>
    </source>
</evidence>
<keyword evidence="1" id="KW-0808">Transferase</keyword>
<proteinExistence type="predicted"/>
<organism evidence="4">
    <name type="scientific">Physcomitrium patens</name>
    <name type="common">Spreading-leaved earth moss</name>
    <name type="synonym">Physcomitrella patens</name>
    <dbReference type="NCBI Taxonomy" id="3218"/>
    <lineage>
        <taxon>Eukaryota</taxon>
        <taxon>Viridiplantae</taxon>
        <taxon>Streptophyta</taxon>
        <taxon>Embryophyta</taxon>
        <taxon>Bryophyta</taxon>
        <taxon>Bryophytina</taxon>
        <taxon>Bryopsida</taxon>
        <taxon>Funariidae</taxon>
        <taxon>Funariales</taxon>
        <taxon>Funariaceae</taxon>
        <taxon>Physcomitrium</taxon>
    </lineage>
</organism>
<evidence type="ECO:0000259" key="3">
    <source>
        <dbReference type="Pfam" id="PF16911"/>
    </source>
</evidence>
<evidence type="ECO:0000313" key="6">
    <source>
        <dbReference type="Proteomes" id="UP000006727"/>
    </source>
</evidence>